<evidence type="ECO:0000256" key="3">
    <source>
        <dbReference type="ARBA" id="ARBA00022679"/>
    </source>
</evidence>
<dbReference type="Gene3D" id="1.10.10.60">
    <property type="entry name" value="Homeodomain-like"/>
    <property type="match status" value="1"/>
</dbReference>
<reference evidence="13 14" key="1">
    <citation type="submission" date="2019-04" db="EMBL/GenBank/DDBJ databases">
        <title>Draft genome sequence of Gemmobacter aestuarii sp. nov.</title>
        <authorList>
            <person name="Hameed A."/>
            <person name="Lin S.-Y."/>
            <person name="Shahina M."/>
            <person name="Lai W.-A."/>
            <person name="Young C.-C."/>
        </authorList>
    </citation>
    <scope>NUCLEOTIDE SEQUENCE [LARGE SCALE GENOMIC DNA]</scope>
    <source>
        <strain evidence="13 14">CC-PW-75</strain>
    </source>
</reference>
<dbReference type="PROSITE" id="PS50044">
    <property type="entry name" value="SIGMA54_3"/>
    <property type="match status" value="1"/>
</dbReference>
<dbReference type="GO" id="GO:0003677">
    <property type="term" value="F:DNA binding"/>
    <property type="evidence" value="ECO:0007669"/>
    <property type="project" value="UniProtKB-KW"/>
</dbReference>
<dbReference type="GO" id="GO:0016779">
    <property type="term" value="F:nucleotidyltransferase activity"/>
    <property type="evidence" value="ECO:0007669"/>
    <property type="project" value="UniProtKB-KW"/>
</dbReference>
<keyword evidence="6 9" id="KW-0731">Sigma factor</keyword>
<comment type="similarity">
    <text evidence="1 9">Belongs to the sigma-54 factor family.</text>
</comment>
<gene>
    <name evidence="13" type="ORF">E7811_10950</name>
</gene>
<keyword evidence="14" id="KW-1185">Reference proteome</keyword>
<dbReference type="PRINTS" id="PR00045">
    <property type="entry name" value="SIGMA54FCT"/>
</dbReference>
<feature type="domain" description="RNA polymerase sigma factor 54 core-binding" evidence="12">
    <location>
        <begin position="111"/>
        <end position="291"/>
    </location>
</feature>
<dbReference type="GO" id="GO:0000428">
    <property type="term" value="C:DNA-directed RNA polymerase complex"/>
    <property type="evidence" value="ECO:0007669"/>
    <property type="project" value="UniProtKB-KW"/>
</dbReference>
<dbReference type="EMBL" id="SSND01000002">
    <property type="protein sequence ID" value="THD83769.1"/>
    <property type="molecule type" value="Genomic_DNA"/>
</dbReference>
<evidence type="ECO:0000259" key="12">
    <source>
        <dbReference type="Pfam" id="PF04963"/>
    </source>
</evidence>
<dbReference type="PIRSF" id="PIRSF000774">
    <property type="entry name" value="RpoN"/>
    <property type="match status" value="1"/>
</dbReference>
<dbReference type="Pfam" id="PF00309">
    <property type="entry name" value="Sigma54_AID"/>
    <property type="match status" value="1"/>
</dbReference>
<dbReference type="AlphaFoldDB" id="A0A4S3MN61"/>
<dbReference type="OrthoDB" id="9814402at2"/>
<evidence type="ECO:0000313" key="13">
    <source>
        <dbReference type="EMBL" id="THD83769.1"/>
    </source>
</evidence>
<comment type="function">
    <text evidence="9">Sigma factors are initiation factors that promote the attachment of RNA polymerase to specific initiation sites and are then released.</text>
</comment>
<sequence length="455" mass="48390">MPPSWALRIGLHTRAGETVVVGMDLGLKQRGVLAMTPALRQAIGFLALSNTELSARLADLQAQNAALDPSPEAEPEAWLGLMRQISPPSDQRPRPPPDPQGASGGYDTDRIAEGDPGLIAHVGAQLPLLVRDPADRPVAQAFLQALEPSGWLGADLADIATEARVPIARAEKVLRQLQAAEPTGLFARSLAECLHLQAEEKGLLTPAFLRLLENLPLLAAGDIDALAAACGCDQDAVLTMARALRRMNPKPGAAFSQAPAPARPPDLVLRRDGEGWIVELNAQTAPSLRLTGSGASPESLREARALVQALERRHGTVLAIAAEIVARQDTHLRRSGPLAALTINDLAAATGMHRSTVSRVTAALYLKTPKRTLRLRDLMCASAPAARRLEDPLSVDAVLERMRAIVAAENPARPLSDAAIAERLLPEGAALARRTVAKYRGLAGIPPRAARRRQA</sequence>
<keyword evidence="2 9" id="KW-0240">DNA-directed RNA polymerase</keyword>
<dbReference type="InterPro" id="IPR038709">
    <property type="entry name" value="RpoN_core-bd_sf"/>
</dbReference>
<dbReference type="Proteomes" id="UP000309450">
    <property type="component" value="Unassembled WGS sequence"/>
</dbReference>
<feature type="domain" description="RNA polymerase sigma factor 54 DNA-binding" evidence="11">
    <location>
        <begin position="298"/>
        <end position="453"/>
    </location>
</feature>
<dbReference type="InterPro" id="IPR000394">
    <property type="entry name" value="RNA_pol_sigma_54"/>
</dbReference>
<accession>A0A4S3MN61</accession>
<keyword evidence="5 9" id="KW-0805">Transcription regulation</keyword>
<evidence type="ECO:0000259" key="11">
    <source>
        <dbReference type="Pfam" id="PF04552"/>
    </source>
</evidence>
<proteinExistence type="inferred from homology"/>
<evidence type="ECO:0000256" key="7">
    <source>
        <dbReference type="ARBA" id="ARBA00023125"/>
    </source>
</evidence>
<dbReference type="InterPro" id="IPR007046">
    <property type="entry name" value="RNA_pol_sigma_54_core-bd"/>
</dbReference>
<dbReference type="GO" id="GO:0001216">
    <property type="term" value="F:DNA-binding transcription activator activity"/>
    <property type="evidence" value="ECO:0007669"/>
    <property type="project" value="InterPro"/>
</dbReference>
<evidence type="ECO:0000313" key="14">
    <source>
        <dbReference type="Proteomes" id="UP000309450"/>
    </source>
</evidence>
<organism evidence="13 14">
    <name type="scientific">Aliigemmobacter aestuarii</name>
    <dbReference type="NCBI Taxonomy" id="1445661"/>
    <lineage>
        <taxon>Bacteria</taxon>
        <taxon>Pseudomonadati</taxon>
        <taxon>Pseudomonadota</taxon>
        <taxon>Alphaproteobacteria</taxon>
        <taxon>Rhodobacterales</taxon>
        <taxon>Paracoccaceae</taxon>
        <taxon>Aliigemmobacter</taxon>
    </lineage>
</organism>
<evidence type="ECO:0000256" key="8">
    <source>
        <dbReference type="ARBA" id="ARBA00023163"/>
    </source>
</evidence>
<dbReference type="PANTHER" id="PTHR32248">
    <property type="entry name" value="RNA POLYMERASE SIGMA-54 FACTOR"/>
    <property type="match status" value="1"/>
</dbReference>
<dbReference type="GO" id="GO:0016987">
    <property type="term" value="F:sigma factor activity"/>
    <property type="evidence" value="ECO:0007669"/>
    <property type="project" value="UniProtKB-KW"/>
</dbReference>
<keyword evidence="8 9" id="KW-0804">Transcription</keyword>
<evidence type="ECO:0000256" key="9">
    <source>
        <dbReference type="PIRNR" id="PIRNR000774"/>
    </source>
</evidence>
<feature type="region of interest" description="Disordered" evidence="10">
    <location>
        <begin position="85"/>
        <end position="110"/>
    </location>
</feature>
<dbReference type="Pfam" id="PF04963">
    <property type="entry name" value="Sigma54_CBD"/>
    <property type="match status" value="1"/>
</dbReference>
<evidence type="ECO:0000256" key="10">
    <source>
        <dbReference type="SAM" id="MobiDB-lite"/>
    </source>
</evidence>
<keyword evidence="4 9" id="KW-0548">Nucleotidyltransferase</keyword>
<dbReference type="PANTHER" id="PTHR32248:SF4">
    <property type="entry name" value="RNA POLYMERASE SIGMA-54 FACTOR"/>
    <property type="match status" value="1"/>
</dbReference>
<evidence type="ECO:0000256" key="5">
    <source>
        <dbReference type="ARBA" id="ARBA00023015"/>
    </source>
</evidence>
<evidence type="ECO:0000256" key="1">
    <source>
        <dbReference type="ARBA" id="ARBA00008798"/>
    </source>
</evidence>
<dbReference type="GO" id="GO:0006352">
    <property type="term" value="P:DNA-templated transcription initiation"/>
    <property type="evidence" value="ECO:0007669"/>
    <property type="project" value="InterPro"/>
</dbReference>
<evidence type="ECO:0000256" key="4">
    <source>
        <dbReference type="ARBA" id="ARBA00022695"/>
    </source>
</evidence>
<name>A0A4S3MN61_9RHOB</name>
<dbReference type="PROSITE" id="PS00718">
    <property type="entry name" value="SIGMA54_2"/>
    <property type="match status" value="1"/>
</dbReference>
<keyword evidence="3 9" id="KW-0808">Transferase</keyword>
<dbReference type="InterPro" id="IPR007634">
    <property type="entry name" value="RNA_pol_sigma_54_DNA-bd"/>
</dbReference>
<comment type="caution">
    <text evidence="13">The sequence shown here is derived from an EMBL/GenBank/DDBJ whole genome shotgun (WGS) entry which is preliminary data.</text>
</comment>
<keyword evidence="7 9" id="KW-0238">DNA-binding</keyword>
<dbReference type="Gene3D" id="1.10.10.1330">
    <property type="entry name" value="RNA polymerase sigma-54 factor, core-binding domain"/>
    <property type="match status" value="1"/>
</dbReference>
<evidence type="ECO:0000256" key="6">
    <source>
        <dbReference type="ARBA" id="ARBA00023082"/>
    </source>
</evidence>
<protein>
    <recommendedName>
        <fullName evidence="9">RNA polymerase sigma-54 factor</fullName>
    </recommendedName>
</protein>
<dbReference type="Pfam" id="PF04552">
    <property type="entry name" value="Sigma54_DBD"/>
    <property type="match status" value="1"/>
</dbReference>
<evidence type="ECO:0000256" key="2">
    <source>
        <dbReference type="ARBA" id="ARBA00022478"/>
    </source>
</evidence>